<dbReference type="InterPro" id="IPR011051">
    <property type="entry name" value="RmlC_Cupin_sf"/>
</dbReference>
<protein>
    <submittedName>
        <fullName evidence="5">AraC-like DNA-binding protein</fullName>
    </submittedName>
</protein>
<evidence type="ECO:0000259" key="4">
    <source>
        <dbReference type="PROSITE" id="PS01124"/>
    </source>
</evidence>
<comment type="caution">
    <text evidence="5">The sequence shown here is derived from an EMBL/GenBank/DDBJ whole genome shotgun (WGS) entry which is preliminary data.</text>
</comment>
<keyword evidence="2" id="KW-0238">DNA-binding</keyword>
<evidence type="ECO:0000256" key="2">
    <source>
        <dbReference type="ARBA" id="ARBA00023125"/>
    </source>
</evidence>
<dbReference type="PANTHER" id="PTHR43280:SF28">
    <property type="entry name" value="HTH-TYPE TRANSCRIPTIONAL ACTIVATOR RHAS"/>
    <property type="match status" value="1"/>
</dbReference>
<proteinExistence type="predicted"/>
<dbReference type="EMBL" id="JAUSUR010000006">
    <property type="protein sequence ID" value="MDQ0362424.1"/>
    <property type="molecule type" value="Genomic_DNA"/>
</dbReference>
<dbReference type="Gene3D" id="2.60.120.10">
    <property type="entry name" value="Jelly Rolls"/>
    <property type="match status" value="1"/>
</dbReference>
<reference evidence="5 6" key="1">
    <citation type="submission" date="2023-07" db="EMBL/GenBank/DDBJ databases">
        <title>Genomic Encyclopedia of Type Strains, Phase IV (KMG-IV): sequencing the most valuable type-strain genomes for metagenomic binning, comparative biology and taxonomic classification.</title>
        <authorList>
            <person name="Goeker M."/>
        </authorList>
    </citation>
    <scope>NUCLEOTIDE SEQUENCE [LARGE SCALE GENOMIC DNA]</scope>
    <source>
        <strain evidence="5 6">DSM 16784</strain>
    </source>
</reference>
<dbReference type="SUPFAM" id="SSF51182">
    <property type="entry name" value="RmlC-like cupins"/>
    <property type="match status" value="1"/>
</dbReference>
<dbReference type="Proteomes" id="UP001230220">
    <property type="component" value="Unassembled WGS sequence"/>
</dbReference>
<evidence type="ECO:0000313" key="5">
    <source>
        <dbReference type="EMBL" id="MDQ0362424.1"/>
    </source>
</evidence>
<gene>
    <name evidence="5" type="ORF">J2S15_003178</name>
</gene>
<dbReference type="Pfam" id="PF12833">
    <property type="entry name" value="HTH_18"/>
    <property type="match status" value="1"/>
</dbReference>
<organism evidence="5 6">
    <name type="scientific">Breznakia pachnodae</name>
    <dbReference type="NCBI Taxonomy" id="265178"/>
    <lineage>
        <taxon>Bacteria</taxon>
        <taxon>Bacillati</taxon>
        <taxon>Bacillota</taxon>
        <taxon>Erysipelotrichia</taxon>
        <taxon>Erysipelotrichales</taxon>
        <taxon>Erysipelotrichaceae</taxon>
        <taxon>Breznakia</taxon>
    </lineage>
</organism>
<dbReference type="PANTHER" id="PTHR43280">
    <property type="entry name" value="ARAC-FAMILY TRANSCRIPTIONAL REGULATOR"/>
    <property type="match status" value="1"/>
</dbReference>
<dbReference type="InterPro" id="IPR009057">
    <property type="entry name" value="Homeodomain-like_sf"/>
</dbReference>
<keyword evidence="3" id="KW-0804">Transcription</keyword>
<dbReference type="SMART" id="SM00342">
    <property type="entry name" value="HTH_ARAC"/>
    <property type="match status" value="1"/>
</dbReference>
<dbReference type="RefSeq" id="WP_307410030.1">
    <property type="nucleotide sequence ID" value="NZ_JAUSUR010000006.1"/>
</dbReference>
<dbReference type="InterPro" id="IPR013096">
    <property type="entry name" value="Cupin_2"/>
</dbReference>
<evidence type="ECO:0000256" key="1">
    <source>
        <dbReference type="ARBA" id="ARBA00023015"/>
    </source>
</evidence>
<accession>A0ABU0E6A2</accession>
<dbReference type="Pfam" id="PF07883">
    <property type="entry name" value="Cupin_2"/>
    <property type="match status" value="1"/>
</dbReference>
<evidence type="ECO:0000313" key="6">
    <source>
        <dbReference type="Proteomes" id="UP001230220"/>
    </source>
</evidence>
<dbReference type="InterPro" id="IPR018060">
    <property type="entry name" value="HTH_AraC"/>
</dbReference>
<dbReference type="PROSITE" id="PS01124">
    <property type="entry name" value="HTH_ARAC_FAMILY_2"/>
    <property type="match status" value="1"/>
</dbReference>
<sequence length="332" mass="38838">MDLHELNYFLHHVTKSEQWHLEHPGELSPFYKKMTPAIHNGEICYMFDFVNTLKDEEFAVVKETRFTTIPMHYHKDMEMNYVYEGSCTFLINTQEITLHKGDVCILDSNTHHCATSEKGENDIVINFVFRKSYFNDGFLNRLSDKGLITNFLLSTLSNSQEHNKYLIFKTAENFRFHNIVQSLLCEYYAPSICYNELNKTYMALVFLELINSIYDNTNSEYIDSKSDQLIISILKYIEDNYKTCTLSSLADNFNFNQNYLSNLIKKKTGSTFQELKLTQQLTNASFLLTNTNKTINEIIDEVGCSNPSYFYKKFTSLFHQSPKSYRINSKKP</sequence>
<name>A0ABU0E6A2_9FIRM</name>
<keyword evidence="1" id="KW-0805">Transcription regulation</keyword>
<keyword evidence="6" id="KW-1185">Reference proteome</keyword>
<dbReference type="SUPFAM" id="SSF46689">
    <property type="entry name" value="Homeodomain-like"/>
    <property type="match status" value="1"/>
</dbReference>
<feature type="domain" description="HTH araC/xylS-type" evidence="4">
    <location>
        <begin position="231"/>
        <end position="328"/>
    </location>
</feature>
<dbReference type="InterPro" id="IPR014710">
    <property type="entry name" value="RmlC-like_jellyroll"/>
</dbReference>
<evidence type="ECO:0000256" key="3">
    <source>
        <dbReference type="ARBA" id="ARBA00023163"/>
    </source>
</evidence>
<dbReference type="Gene3D" id="1.10.10.60">
    <property type="entry name" value="Homeodomain-like"/>
    <property type="match status" value="2"/>
</dbReference>